<dbReference type="SUPFAM" id="SSF50891">
    <property type="entry name" value="Cyclophilin-like"/>
    <property type="match status" value="1"/>
</dbReference>
<evidence type="ECO:0000313" key="6">
    <source>
        <dbReference type="Proteomes" id="UP001374893"/>
    </source>
</evidence>
<keyword evidence="6" id="KW-1185">Reference proteome</keyword>
<evidence type="ECO:0000256" key="3">
    <source>
        <dbReference type="ARBA" id="ARBA00023235"/>
    </source>
</evidence>
<accession>A0ABN6H676</accession>
<dbReference type="PROSITE" id="PS50072">
    <property type="entry name" value="CSA_PPIASE_2"/>
    <property type="match status" value="1"/>
</dbReference>
<protein>
    <recommendedName>
        <fullName evidence="1">peptidylprolyl isomerase</fullName>
        <ecNumber evidence="1">5.2.1.8</ecNumber>
    </recommendedName>
</protein>
<feature type="domain" description="PPIase cyclophilin-type" evidence="4">
    <location>
        <begin position="40"/>
        <end position="200"/>
    </location>
</feature>
<evidence type="ECO:0000259" key="4">
    <source>
        <dbReference type="PROSITE" id="PS50072"/>
    </source>
</evidence>
<dbReference type="InterPro" id="IPR044666">
    <property type="entry name" value="Cyclophilin_A-like"/>
</dbReference>
<dbReference type="InterPro" id="IPR002130">
    <property type="entry name" value="Cyclophilin-type_PPIase_dom"/>
</dbReference>
<proteinExistence type="predicted"/>
<dbReference type="EC" id="5.2.1.8" evidence="1"/>
<sequence length="404" mass="42191">MIPTLQPALIRGVRLAFILAPLLLPDAEAALLAHVTTTEGVITTELEYATAPLAVANFITLSQGIRNRIDPLTGAVTNTPLYVGETFFRTGDNSFSKFAQTGSGSGSNSGSTGFTFRDEFDPAIRHTGYTLSSANSGPNTNGGQVFFTGNISIPAYDDLHTILGRVTDPASRAVVDAVIAAGDNGSSITAVTIERTDPGAVAFDEHAQGLPTVSEVDGAFRVEPGPVAHFDPAAALPSGTLLAVRRSVNLNQWGALAGVFSGYDNAPVLSAKVDEGAGPRAFYRFATVDYAGALAPGTLGNRVLFIDAPDQGWTFTFTFDASGTGGTCSYFDGAATSVSNIVYVYYATHGFSSTLLVDTDGLPLLRFGLGHDGSNATHVDGRHTWAVYSGGWIPYGGGTFTLTR</sequence>
<gene>
    <name evidence="5" type="ORF">HAHE_30590</name>
</gene>
<dbReference type="PANTHER" id="PTHR45625">
    <property type="entry name" value="PEPTIDYL-PROLYL CIS-TRANS ISOMERASE-RELATED"/>
    <property type="match status" value="1"/>
</dbReference>
<dbReference type="EMBL" id="AP024702">
    <property type="protein sequence ID" value="BCX49151.1"/>
    <property type="molecule type" value="Genomic_DNA"/>
</dbReference>
<dbReference type="Proteomes" id="UP001374893">
    <property type="component" value="Chromosome"/>
</dbReference>
<dbReference type="RefSeq" id="WP_338685623.1">
    <property type="nucleotide sequence ID" value="NZ_AP024702.1"/>
</dbReference>
<evidence type="ECO:0000256" key="2">
    <source>
        <dbReference type="ARBA" id="ARBA00023110"/>
    </source>
</evidence>
<evidence type="ECO:0000256" key="1">
    <source>
        <dbReference type="ARBA" id="ARBA00013194"/>
    </source>
</evidence>
<dbReference type="PRINTS" id="PR00153">
    <property type="entry name" value="CSAPPISMRASE"/>
</dbReference>
<organism evidence="5 6">
    <name type="scientific">Haloferula helveola</name>
    <dbReference type="NCBI Taxonomy" id="490095"/>
    <lineage>
        <taxon>Bacteria</taxon>
        <taxon>Pseudomonadati</taxon>
        <taxon>Verrucomicrobiota</taxon>
        <taxon>Verrucomicrobiia</taxon>
        <taxon>Verrucomicrobiales</taxon>
        <taxon>Verrucomicrobiaceae</taxon>
        <taxon>Haloferula</taxon>
    </lineage>
</organism>
<dbReference type="Pfam" id="PF00160">
    <property type="entry name" value="Pro_isomerase"/>
    <property type="match status" value="1"/>
</dbReference>
<keyword evidence="3" id="KW-0413">Isomerase</keyword>
<name>A0ABN6H676_9BACT</name>
<keyword evidence="2" id="KW-0697">Rotamase</keyword>
<dbReference type="PANTHER" id="PTHR45625:SF4">
    <property type="entry name" value="PEPTIDYLPROLYL ISOMERASE DOMAIN AND WD REPEAT-CONTAINING PROTEIN 1"/>
    <property type="match status" value="1"/>
</dbReference>
<reference evidence="5 6" key="1">
    <citation type="submission" date="2021-06" db="EMBL/GenBank/DDBJ databases">
        <title>Complete genome of Haloferula helveola possessing various polysaccharide degrading enzymes.</title>
        <authorList>
            <person name="Takami H."/>
            <person name="Huang C."/>
            <person name="Hamasaki K."/>
        </authorList>
    </citation>
    <scope>NUCLEOTIDE SEQUENCE [LARGE SCALE GENOMIC DNA]</scope>
    <source>
        <strain evidence="5 6">CN-1</strain>
    </source>
</reference>
<dbReference type="InterPro" id="IPR029000">
    <property type="entry name" value="Cyclophilin-like_dom_sf"/>
</dbReference>
<dbReference type="Gene3D" id="2.40.100.10">
    <property type="entry name" value="Cyclophilin-like"/>
    <property type="match status" value="1"/>
</dbReference>
<evidence type="ECO:0000313" key="5">
    <source>
        <dbReference type="EMBL" id="BCX49151.1"/>
    </source>
</evidence>